<sequence length="105" mass="11428">MSSTYRLEGSVNRLSEILGDGHNAMKSEQQWFSLLLHESSSSTLGDVLISIPVSKVDMGIRSNSYNTGLKSVVMRLNTSGVSQPVASVPTVVQEELVSRQPIQVH</sequence>
<dbReference type="Proteomes" id="UP001642360">
    <property type="component" value="Unassembled WGS sequence"/>
</dbReference>
<dbReference type="EMBL" id="CAUOFW020001060">
    <property type="protein sequence ID" value="CAK9140673.1"/>
    <property type="molecule type" value="Genomic_DNA"/>
</dbReference>
<proteinExistence type="predicted"/>
<protein>
    <submittedName>
        <fullName evidence="1">Uncharacterized protein</fullName>
    </submittedName>
</protein>
<reference evidence="1 2" key="1">
    <citation type="submission" date="2024-02" db="EMBL/GenBank/DDBJ databases">
        <authorList>
            <person name="Vignale AGUSTIN F."/>
            <person name="Sosa J E."/>
            <person name="Modenutti C."/>
        </authorList>
    </citation>
    <scope>NUCLEOTIDE SEQUENCE [LARGE SCALE GENOMIC DNA]</scope>
</reference>
<evidence type="ECO:0000313" key="1">
    <source>
        <dbReference type="EMBL" id="CAK9140673.1"/>
    </source>
</evidence>
<comment type="caution">
    <text evidence="1">The sequence shown here is derived from an EMBL/GenBank/DDBJ whole genome shotgun (WGS) entry which is preliminary data.</text>
</comment>
<evidence type="ECO:0000313" key="2">
    <source>
        <dbReference type="Proteomes" id="UP001642360"/>
    </source>
</evidence>
<gene>
    <name evidence="1" type="ORF">ILEXP_LOCUS8180</name>
</gene>
<dbReference type="AlphaFoldDB" id="A0ABC8R6P1"/>
<organism evidence="1 2">
    <name type="scientific">Ilex paraguariensis</name>
    <name type="common">yerba mate</name>
    <dbReference type="NCBI Taxonomy" id="185542"/>
    <lineage>
        <taxon>Eukaryota</taxon>
        <taxon>Viridiplantae</taxon>
        <taxon>Streptophyta</taxon>
        <taxon>Embryophyta</taxon>
        <taxon>Tracheophyta</taxon>
        <taxon>Spermatophyta</taxon>
        <taxon>Magnoliopsida</taxon>
        <taxon>eudicotyledons</taxon>
        <taxon>Gunneridae</taxon>
        <taxon>Pentapetalae</taxon>
        <taxon>asterids</taxon>
        <taxon>campanulids</taxon>
        <taxon>Aquifoliales</taxon>
        <taxon>Aquifoliaceae</taxon>
        <taxon>Ilex</taxon>
    </lineage>
</organism>
<accession>A0ABC8R6P1</accession>
<name>A0ABC8R6P1_9AQUA</name>
<keyword evidence="2" id="KW-1185">Reference proteome</keyword>